<dbReference type="FunFam" id="3.40.1280.10:FF:000002">
    <property type="entry name" value="Peptidylprolyl isomerase"/>
    <property type="match status" value="1"/>
</dbReference>
<dbReference type="GO" id="GO:0042802">
    <property type="term" value="F:identical protein binding"/>
    <property type="evidence" value="ECO:0007669"/>
    <property type="project" value="UniProtKB-ARBA"/>
</dbReference>
<evidence type="ECO:0000259" key="8">
    <source>
        <dbReference type="Pfam" id="PF00588"/>
    </source>
</evidence>
<comment type="subcellular location">
    <subcellularLocation>
        <location evidence="6">Cytoplasm</location>
    </subcellularLocation>
</comment>
<feature type="binding site" evidence="6 7">
    <location>
        <position position="100"/>
    </location>
    <ligand>
        <name>S-adenosyl-L-methionine</name>
        <dbReference type="ChEBI" id="CHEBI:59789"/>
    </ligand>
</feature>
<evidence type="ECO:0000256" key="1">
    <source>
        <dbReference type="ARBA" id="ARBA00022490"/>
    </source>
</evidence>
<keyword evidence="1 6" id="KW-0963">Cytoplasm</keyword>
<dbReference type="EMBL" id="JABZMI010000121">
    <property type="protein sequence ID" value="MBF1164879.1"/>
    <property type="molecule type" value="Genomic_DNA"/>
</dbReference>
<evidence type="ECO:0000256" key="3">
    <source>
        <dbReference type="ARBA" id="ARBA00022679"/>
    </source>
</evidence>
<comment type="similarity">
    <text evidence="6">Belongs to the class IV-like SAM-binding methyltransferase superfamily. RNA methyltransferase TrmH family. TrmL subfamily.</text>
</comment>
<dbReference type="InterPro" id="IPR029026">
    <property type="entry name" value="tRNA_m1G_MTases_N"/>
</dbReference>
<dbReference type="Gene3D" id="3.40.1280.10">
    <property type="match status" value="1"/>
</dbReference>
<protein>
    <recommendedName>
        <fullName evidence="6">tRNA (cytidine(34)-2'-O)-methyltransferase</fullName>
        <ecNumber evidence="6">2.1.1.207</ecNumber>
    </recommendedName>
    <alternativeName>
        <fullName evidence="6">tRNA (cytidine/uridine-2'-O-)-methyltransferase TrmL</fullName>
    </alternativeName>
</protein>
<dbReference type="InterPro" id="IPR001537">
    <property type="entry name" value="SpoU_MeTrfase"/>
</dbReference>
<feature type="domain" description="tRNA/rRNA methyltransferase SpoU type" evidence="8">
    <location>
        <begin position="2"/>
        <end position="141"/>
    </location>
</feature>
<dbReference type="PANTHER" id="PTHR42971:SF1">
    <property type="entry name" value="TRNA (CYTIDINE(34)-2'-O)-METHYLTRANSFERASE"/>
    <property type="match status" value="1"/>
</dbReference>
<dbReference type="Proteomes" id="UP000718593">
    <property type="component" value="Unassembled WGS sequence"/>
</dbReference>
<keyword evidence="2 6" id="KW-0489">Methyltransferase</keyword>
<dbReference type="InterPro" id="IPR016914">
    <property type="entry name" value="TrmL"/>
</dbReference>
<feature type="binding site" evidence="6 7">
    <location>
        <position position="78"/>
    </location>
    <ligand>
        <name>S-adenosyl-L-methionine</name>
        <dbReference type="ChEBI" id="CHEBI:59789"/>
    </ligand>
</feature>
<dbReference type="PIRSF" id="PIRSF029256">
    <property type="entry name" value="SpoU_TrmH_prd"/>
    <property type="match status" value="1"/>
</dbReference>
<name>A0A930FZ08_9RHOO</name>
<dbReference type="GO" id="GO:0002132">
    <property type="term" value="P:wobble position uridine ribose methylation"/>
    <property type="evidence" value="ECO:0007669"/>
    <property type="project" value="TreeGrafter"/>
</dbReference>
<accession>A0A930FZ08</accession>
<dbReference type="HAMAP" id="MF_01885">
    <property type="entry name" value="tRNA_methyltr_TrmL"/>
    <property type="match status" value="1"/>
</dbReference>
<dbReference type="EC" id="2.1.1.207" evidence="6"/>
<dbReference type="CDD" id="cd18094">
    <property type="entry name" value="SpoU-like_TrmL"/>
    <property type="match status" value="1"/>
</dbReference>
<comment type="function">
    <text evidence="6">Methylates the ribose at the nucleotide 34 wobble position in the two leucyl isoacceptors tRNA(Leu)(CmAA) and tRNA(Leu)(cmnm5UmAA). Catalyzes the methyl transfer from S-adenosyl-L-methionine to the 2'-OH of the wobble nucleotide.</text>
</comment>
<sequence length="154" mass="17196">MFAVVLFQPEIPPNTGNIIRMCANSGAELHLVEPLGFDISDKSCRRAGLDYHEYARVMRHADWAACKEALTGRRLFAMTTKGNTSPYNTTFQENDVFVFGRETSGLPPEIMAEFGEANRLRLPMLPGQRSLNLSNAAAVTVFEAWRQIGFRGAR</sequence>
<comment type="catalytic activity">
    <reaction evidence="6">
        <text>cytidine(34) in tRNA + S-adenosyl-L-methionine = 2'-O-methylcytidine(34) in tRNA + S-adenosyl-L-homocysteine + H(+)</text>
        <dbReference type="Rhea" id="RHEA:43084"/>
        <dbReference type="Rhea" id="RHEA-COMP:10331"/>
        <dbReference type="Rhea" id="RHEA-COMP:10332"/>
        <dbReference type="ChEBI" id="CHEBI:15378"/>
        <dbReference type="ChEBI" id="CHEBI:57856"/>
        <dbReference type="ChEBI" id="CHEBI:59789"/>
        <dbReference type="ChEBI" id="CHEBI:74495"/>
        <dbReference type="ChEBI" id="CHEBI:82748"/>
        <dbReference type="EC" id="2.1.1.207"/>
    </reaction>
</comment>
<dbReference type="PANTHER" id="PTHR42971">
    <property type="entry name" value="TRNA (CYTIDINE(34)-2'-O)-METHYLTRANSFERASE"/>
    <property type="match status" value="1"/>
</dbReference>
<feature type="binding site" evidence="6 7">
    <location>
        <position position="122"/>
    </location>
    <ligand>
        <name>S-adenosyl-L-methionine</name>
        <dbReference type="ChEBI" id="CHEBI:59789"/>
    </ligand>
</feature>
<evidence type="ECO:0000256" key="6">
    <source>
        <dbReference type="HAMAP-Rule" id="MF_01885"/>
    </source>
</evidence>
<dbReference type="GO" id="GO:0008757">
    <property type="term" value="F:S-adenosylmethionine-dependent methyltransferase activity"/>
    <property type="evidence" value="ECO:0007669"/>
    <property type="project" value="UniProtKB-UniRule"/>
</dbReference>
<proteinExistence type="inferred from homology"/>
<dbReference type="GO" id="GO:0005737">
    <property type="term" value="C:cytoplasm"/>
    <property type="evidence" value="ECO:0007669"/>
    <property type="project" value="UniProtKB-SubCell"/>
</dbReference>
<dbReference type="GO" id="GO:0002131">
    <property type="term" value="P:wobble position cytosine ribose methylation"/>
    <property type="evidence" value="ECO:0007669"/>
    <property type="project" value="TreeGrafter"/>
</dbReference>
<dbReference type="InterPro" id="IPR029028">
    <property type="entry name" value="Alpha/beta_knot_MTases"/>
</dbReference>
<dbReference type="Pfam" id="PF00588">
    <property type="entry name" value="SpoU_methylase"/>
    <property type="match status" value="1"/>
</dbReference>
<keyword evidence="5 6" id="KW-0819">tRNA processing</keyword>
<evidence type="ECO:0000313" key="9">
    <source>
        <dbReference type="EMBL" id="MBF1164879.1"/>
    </source>
</evidence>
<evidence type="ECO:0000256" key="7">
    <source>
        <dbReference type="PIRSR" id="PIRSR029256-1"/>
    </source>
</evidence>
<keyword evidence="3 6" id="KW-0808">Transferase</keyword>
<keyword evidence="4 6" id="KW-0949">S-adenosyl-L-methionine</keyword>
<evidence type="ECO:0000256" key="4">
    <source>
        <dbReference type="ARBA" id="ARBA00022691"/>
    </source>
</evidence>
<dbReference type="AlphaFoldDB" id="A0A930FZ08"/>
<comment type="catalytic activity">
    <reaction evidence="6">
        <text>5-carboxymethylaminomethyluridine(34) in tRNA(Leu) + S-adenosyl-L-methionine = 5-carboxymethylaminomethyl-2'-O-methyluridine(34) in tRNA(Leu) + S-adenosyl-L-homocysteine + H(+)</text>
        <dbReference type="Rhea" id="RHEA:43088"/>
        <dbReference type="Rhea" id="RHEA-COMP:10333"/>
        <dbReference type="Rhea" id="RHEA-COMP:10334"/>
        <dbReference type="ChEBI" id="CHEBI:15378"/>
        <dbReference type="ChEBI" id="CHEBI:57856"/>
        <dbReference type="ChEBI" id="CHEBI:59789"/>
        <dbReference type="ChEBI" id="CHEBI:74508"/>
        <dbReference type="ChEBI" id="CHEBI:74511"/>
        <dbReference type="EC" id="2.1.1.207"/>
    </reaction>
</comment>
<comment type="caution">
    <text evidence="9">The sequence shown here is derived from an EMBL/GenBank/DDBJ whole genome shotgun (WGS) entry which is preliminary data.</text>
</comment>
<evidence type="ECO:0000313" key="10">
    <source>
        <dbReference type="Proteomes" id="UP000718593"/>
    </source>
</evidence>
<dbReference type="GO" id="GO:0003723">
    <property type="term" value="F:RNA binding"/>
    <property type="evidence" value="ECO:0007669"/>
    <property type="project" value="InterPro"/>
</dbReference>
<dbReference type="GO" id="GO:0008175">
    <property type="term" value="F:tRNA methyltransferase activity"/>
    <property type="evidence" value="ECO:0007669"/>
    <property type="project" value="UniProtKB-UniRule"/>
</dbReference>
<gene>
    <name evidence="6" type="primary">trmL</name>
    <name evidence="9" type="ORF">HXL68_07545</name>
</gene>
<feature type="binding site" evidence="6 7">
    <location>
        <position position="130"/>
    </location>
    <ligand>
        <name>S-adenosyl-L-methionine</name>
        <dbReference type="ChEBI" id="CHEBI:59789"/>
    </ligand>
</feature>
<reference evidence="9" key="1">
    <citation type="submission" date="2020-04" db="EMBL/GenBank/DDBJ databases">
        <title>Deep metagenomics examines the oral microbiome during advanced dental caries in children, revealing novel taxa and co-occurrences with host molecules.</title>
        <authorList>
            <person name="Baker J.L."/>
            <person name="Morton J.T."/>
            <person name="Dinis M."/>
            <person name="Alvarez R."/>
            <person name="Tran N.C."/>
            <person name="Knight R."/>
            <person name="Edlund A."/>
        </authorList>
    </citation>
    <scope>NUCLEOTIDE SEQUENCE</scope>
    <source>
        <strain evidence="9">JCVI_32_bin.24</strain>
    </source>
</reference>
<evidence type="ECO:0000256" key="2">
    <source>
        <dbReference type="ARBA" id="ARBA00022603"/>
    </source>
</evidence>
<organism evidence="9 10">
    <name type="scientific">Dechloromonas agitata</name>
    <dbReference type="NCBI Taxonomy" id="73030"/>
    <lineage>
        <taxon>Bacteria</taxon>
        <taxon>Pseudomonadati</taxon>
        <taxon>Pseudomonadota</taxon>
        <taxon>Betaproteobacteria</taxon>
        <taxon>Rhodocyclales</taxon>
        <taxon>Azonexaceae</taxon>
        <taxon>Dechloromonas</taxon>
    </lineage>
</organism>
<comment type="subunit">
    <text evidence="6">Homodimer.</text>
</comment>
<dbReference type="SUPFAM" id="SSF75217">
    <property type="entry name" value="alpha/beta knot"/>
    <property type="match status" value="1"/>
</dbReference>
<evidence type="ECO:0000256" key="5">
    <source>
        <dbReference type="ARBA" id="ARBA00022694"/>
    </source>
</evidence>